<feature type="transmembrane region" description="Helical" evidence="9">
    <location>
        <begin position="202"/>
        <end position="225"/>
    </location>
</feature>
<feature type="transmembrane region" description="Helical" evidence="9">
    <location>
        <begin position="178"/>
        <end position="195"/>
    </location>
</feature>
<evidence type="ECO:0000313" key="13">
    <source>
        <dbReference type="Proteomes" id="UP001212421"/>
    </source>
</evidence>
<feature type="compositionally biased region" description="Gly residues" evidence="8">
    <location>
        <begin position="544"/>
        <end position="567"/>
    </location>
</feature>
<feature type="domain" description="Putative mannosyltransferase YkcA/B-like C-terminal" evidence="11">
    <location>
        <begin position="619"/>
        <end position="707"/>
    </location>
</feature>
<dbReference type="InterPro" id="IPR056785">
    <property type="entry name" value="YkcA/B-like_C"/>
</dbReference>
<evidence type="ECO:0000256" key="7">
    <source>
        <dbReference type="ARBA" id="ARBA00023136"/>
    </source>
</evidence>
<feature type="transmembrane region" description="Helical" evidence="9">
    <location>
        <begin position="337"/>
        <end position="359"/>
    </location>
</feature>
<evidence type="ECO:0000256" key="4">
    <source>
        <dbReference type="ARBA" id="ARBA00022679"/>
    </source>
</evidence>
<keyword evidence="6 9" id="KW-1133">Transmembrane helix</keyword>
<sequence>MTTQVSPRPAASPHPGASPLAARFVARLAALPRTLVRGRADSARWERPALLGLLLATAVLYVWDLGASGWANSFYSAAAQAGSVDWTAFFYGSSDAANAITVDKPPASLWLMALSVRLFGLSSWSILVPEALMGVASVGVLFATVRRRFSAGTALLAGAVLAVTPVAALMFRFNNPDALLVLLLSLATYFTLRGIETGKLTWVLWAGAMVGLGFLTKQLQAFLILPPLAGVYLYAAPHRFLTRLWHSFAALGAVIVSAGWWVAVVELVPTSWRPYIGGSQTNSFLELTFGYNGFGRLTGSETGSVTGGAVGVGGAGAAATGGMWGETGVFRLFLGEFGGQITWLLPAALLLLVAALVVLRRAPRISLRRATLLLFAGYLILTALAFSFMAGIFHAYYTVALAPALAGTFAIGASLVWMKRTALWARITAAVAMLATSAWAWVLLDRAVDWLPWLKFVVAALGLIAAALLMVSPRAAWLRRLPGQWWRRATVAIALTGALVAPVAYTLDTVSTAHTGSIVTAGPAVSGGMGGMGGGGMPGGRAGFPGGAPGGFAGGGTPPAGRTGGNGTLPNGTLPNGTLPNGTVPNGALPNGATGTLPTGGRPGGAGGFMGSASVSASLAALLSVDSGSYTWIAAAVGSDTAAGYQLATQLPVMAIGGFNGSDPAPTLAEFQADVAAGKIHYFIGGRTGQANGGSSASSEIAAWVAESFTAQTVDSVTLYDLSAGATASAAS</sequence>
<keyword evidence="13" id="KW-1185">Reference proteome</keyword>
<evidence type="ECO:0000256" key="2">
    <source>
        <dbReference type="ARBA" id="ARBA00022475"/>
    </source>
</evidence>
<protein>
    <submittedName>
        <fullName evidence="12">Glycosyltransferase family 39 protein</fullName>
        <ecNumber evidence="12">2.4.-.-</ecNumber>
    </submittedName>
</protein>
<feature type="transmembrane region" description="Helical" evidence="9">
    <location>
        <begin position="118"/>
        <end position="142"/>
    </location>
</feature>
<reference evidence="12 13" key="1">
    <citation type="submission" date="2021-05" db="EMBL/GenBank/DDBJ databases">
        <authorList>
            <person name="Kumar R."/>
            <person name="Kumar A."/>
            <person name="Mukhia S."/>
        </authorList>
    </citation>
    <scope>NUCLEOTIDE SEQUENCE [LARGE SCALE GENOMIC DNA]</scope>
    <source>
        <strain evidence="12 13">ERMR7:08</strain>
    </source>
</reference>
<feature type="transmembrane region" description="Helical" evidence="9">
    <location>
        <begin position="489"/>
        <end position="507"/>
    </location>
</feature>
<dbReference type="EMBL" id="CP075584">
    <property type="protein sequence ID" value="WBM79012.1"/>
    <property type="molecule type" value="Genomic_DNA"/>
</dbReference>
<organism evidence="12 13">
    <name type="scientific">Cryobacterium breve</name>
    <dbReference type="NCBI Taxonomy" id="1259258"/>
    <lineage>
        <taxon>Bacteria</taxon>
        <taxon>Bacillati</taxon>
        <taxon>Actinomycetota</taxon>
        <taxon>Actinomycetes</taxon>
        <taxon>Micrococcales</taxon>
        <taxon>Microbacteriaceae</taxon>
        <taxon>Cryobacterium</taxon>
    </lineage>
</organism>
<accession>A0ABY7NB46</accession>
<keyword evidence="3 12" id="KW-0328">Glycosyltransferase</keyword>
<evidence type="ECO:0000256" key="8">
    <source>
        <dbReference type="SAM" id="MobiDB-lite"/>
    </source>
</evidence>
<gene>
    <name evidence="12" type="ORF">KIV56_10700</name>
</gene>
<keyword evidence="2" id="KW-1003">Cell membrane</keyword>
<evidence type="ECO:0000259" key="10">
    <source>
        <dbReference type="Pfam" id="PF13231"/>
    </source>
</evidence>
<dbReference type="PANTHER" id="PTHR33908">
    <property type="entry name" value="MANNOSYLTRANSFERASE YKCB-RELATED"/>
    <property type="match status" value="1"/>
</dbReference>
<feature type="transmembrane region" description="Helical" evidence="9">
    <location>
        <begin position="456"/>
        <end position="477"/>
    </location>
</feature>
<feature type="transmembrane region" description="Helical" evidence="9">
    <location>
        <begin position="245"/>
        <end position="268"/>
    </location>
</feature>
<evidence type="ECO:0000256" key="1">
    <source>
        <dbReference type="ARBA" id="ARBA00004651"/>
    </source>
</evidence>
<dbReference type="PANTHER" id="PTHR33908:SF3">
    <property type="entry name" value="UNDECAPRENYL PHOSPHATE-ALPHA-4-AMINO-4-DEOXY-L-ARABINOSE ARABINOSYL TRANSFERASE"/>
    <property type="match status" value="1"/>
</dbReference>
<dbReference type="InterPro" id="IPR050297">
    <property type="entry name" value="LipidA_mod_glycosyltrf_83"/>
</dbReference>
<name>A0ABY7NB46_9MICO</name>
<dbReference type="InterPro" id="IPR038731">
    <property type="entry name" value="RgtA/B/C-like"/>
</dbReference>
<dbReference type="Proteomes" id="UP001212421">
    <property type="component" value="Chromosome"/>
</dbReference>
<feature type="transmembrane region" description="Helical" evidence="9">
    <location>
        <begin position="423"/>
        <end position="444"/>
    </location>
</feature>
<feature type="transmembrane region" description="Helical" evidence="9">
    <location>
        <begin position="371"/>
        <end position="389"/>
    </location>
</feature>
<dbReference type="Pfam" id="PF13231">
    <property type="entry name" value="PMT_2"/>
    <property type="match status" value="1"/>
</dbReference>
<comment type="subcellular location">
    <subcellularLocation>
        <location evidence="1">Cell membrane</location>
        <topology evidence="1">Multi-pass membrane protein</topology>
    </subcellularLocation>
</comment>
<evidence type="ECO:0000259" key="11">
    <source>
        <dbReference type="Pfam" id="PF24878"/>
    </source>
</evidence>
<evidence type="ECO:0000313" key="12">
    <source>
        <dbReference type="EMBL" id="WBM79012.1"/>
    </source>
</evidence>
<feature type="region of interest" description="Disordered" evidence="8">
    <location>
        <begin position="544"/>
        <end position="604"/>
    </location>
</feature>
<feature type="domain" description="Glycosyltransferase RgtA/B/C/D-like" evidence="10">
    <location>
        <begin position="103"/>
        <end position="259"/>
    </location>
</feature>
<evidence type="ECO:0000256" key="9">
    <source>
        <dbReference type="SAM" id="Phobius"/>
    </source>
</evidence>
<dbReference type="GO" id="GO:0016757">
    <property type="term" value="F:glycosyltransferase activity"/>
    <property type="evidence" value="ECO:0007669"/>
    <property type="project" value="UniProtKB-KW"/>
</dbReference>
<feature type="transmembrane region" description="Helical" evidence="9">
    <location>
        <begin position="305"/>
        <end position="325"/>
    </location>
</feature>
<evidence type="ECO:0000256" key="5">
    <source>
        <dbReference type="ARBA" id="ARBA00022692"/>
    </source>
</evidence>
<keyword evidence="4 12" id="KW-0808">Transferase</keyword>
<evidence type="ECO:0000256" key="6">
    <source>
        <dbReference type="ARBA" id="ARBA00022989"/>
    </source>
</evidence>
<proteinExistence type="predicted"/>
<dbReference type="EC" id="2.4.-.-" evidence="12"/>
<keyword evidence="7 9" id="KW-0472">Membrane</keyword>
<evidence type="ECO:0000256" key="3">
    <source>
        <dbReference type="ARBA" id="ARBA00022676"/>
    </source>
</evidence>
<dbReference type="RefSeq" id="WP_281533517.1">
    <property type="nucleotide sequence ID" value="NZ_CP075584.1"/>
</dbReference>
<feature type="transmembrane region" description="Helical" evidence="9">
    <location>
        <begin position="154"/>
        <end position="172"/>
    </location>
</feature>
<feature type="compositionally biased region" description="Low complexity" evidence="8">
    <location>
        <begin position="568"/>
        <end position="583"/>
    </location>
</feature>
<feature type="transmembrane region" description="Helical" evidence="9">
    <location>
        <begin position="48"/>
        <end position="66"/>
    </location>
</feature>
<feature type="transmembrane region" description="Helical" evidence="9">
    <location>
        <begin position="395"/>
        <end position="416"/>
    </location>
</feature>
<dbReference type="Pfam" id="PF24878">
    <property type="entry name" value="YkcB_C"/>
    <property type="match status" value="1"/>
</dbReference>
<keyword evidence="5 9" id="KW-0812">Transmembrane</keyword>